<organism evidence="3 4">
    <name type="scientific">Ensete ventricosum</name>
    <name type="common">Abyssinian banana</name>
    <name type="synonym">Musa ensete</name>
    <dbReference type="NCBI Taxonomy" id="4639"/>
    <lineage>
        <taxon>Eukaryota</taxon>
        <taxon>Viridiplantae</taxon>
        <taxon>Streptophyta</taxon>
        <taxon>Embryophyta</taxon>
        <taxon>Tracheophyta</taxon>
        <taxon>Spermatophyta</taxon>
        <taxon>Magnoliopsida</taxon>
        <taxon>Liliopsida</taxon>
        <taxon>Zingiberales</taxon>
        <taxon>Musaceae</taxon>
        <taxon>Ensete</taxon>
    </lineage>
</organism>
<feature type="compositionally biased region" description="Polar residues" evidence="1">
    <location>
        <begin position="35"/>
        <end position="49"/>
    </location>
</feature>
<feature type="domain" description="VQ" evidence="2">
    <location>
        <begin position="47"/>
        <end position="70"/>
    </location>
</feature>
<feature type="region of interest" description="Disordered" evidence="1">
    <location>
        <begin position="1"/>
        <end position="84"/>
    </location>
</feature>
<name>A0A426XYE7_ENSVE</name>
<evidence type="ECO:0000256" key="1">
    <source>
        <dbReference type="SAM" id="MobiDB-lite"/>
    </source>
</evidence>
<evidence type="ECO:0000313" key="3">
    <source>
        <dbReference type="EMBL" id="RRT44577.1"/>
    </source>
</evidence>
<dbReference type="EMBL" id="AMZH03016382">
    <property type="protein sequence ID" value="RRT44577.1"/>
    <property type="molecule type" value="Genomic_DNA"/>
</dbReference>
<gene>
    <name evidence="3" type="ORF">B296_00055671</name>
</gene>
<feature type="compositionally biased region" description="Polar residues" evidence="1">
    <location>
        <begin position="1"/>
        <end position="13"/>
    </location>
</feature>
<dbReference type="Pfam" id="PF05678">
    <property type="entry name" value="VQ"/>
    <property type="match status" value="1"/>
</dbReference>
<dbReference type="AlphaFoldDB" id="A0A426XYE7"/>
<dbReference type="InterPro" id="IPR008889">
    <property type="entry name" value="VQ"/>
</dbReference>
<dbReference type="InterPro" id="IPR039612">
    <property type="entry name" value="VQ_5/9/14"/>
</dbReference>
<comment type="caution">
    <text evidence="3">The sequence shown here is derived from an EMBL/GenBank/DDBJ whole genome shotgun (WGS) entry which is preliminary data.</text>
</comment>
<evidence type="ECO:0000259" key="2">
    <source>
        <dbReference type="Pfam" id="PF05678"/>
    </source>
</evidence>
<feature type="non-terminal residue" evidence="3">
    <location>
        <position position="84"/>
    </location>
</feature>
<reference evidence="3 4" key="1">
    <citation type="journal article" date="2014" name="Agronomy (Basel)">
        <title>A Draft Genome Sequence for Ensete ventricosum, the Drought-Tolerant Tree Against Hunger.</title>
        <authorList>
            <person name="Harrison J."/>
            <person name="Moore K.A."/>
            <person name="Paszkiewicz K."/>
            <person name="Jones T."/>
            <person name="Grant M."/>
            <person name="Ambacheew D."/>
            <person name="Muzemil S."/>
            <person name="Studholme D.J."/>
        </authorList>
    </citation>
    <scope>NUCLEOTIDE SEQUENCE [LARGE SCALE GENOMIC DNA]</scope>
</reference>
<feature type="compositionally biased region" description="Pro residues" evidence="1">
    <location>
        <begin position="75"/>
        <end position="84"/>
    </location>
</feature>
<dbReference type="PANTHER" id="PTHR33783">
    <property type="entry name" value="PROTEIN HAIKU1"/>
    <property type="match status" value="1"/>
</dbReference>
<evidence type="ECO:0000313" key="4">
    <source>
        <dbReference type="Proteomes" id="UP000287651"/>
    </source>
</evidence>
<sequence>MDQWKSNQQQQQPYLGVNKLGKSIRKSAPQYHRQPPTTASSSLQQQQPHVYNINKHDFRSIVQQLTGTPSRDSPAPAPAPSQPH</sequence>
<dbReference type="Proteomes" id="UP000287651">
    <property type="component" value="Unassembled WGS sequence"/>
</dbReference>
<accession>A0A426XYE7</accession>
<proteinExistence type="predicted"/>
<dbReference type="PANTHER" id="PTHR33783:SF1">
    <property type="entry name" value="PROTEIN HAIKU1"/>
    <property type="match status" value="1"/>
</dbReference>
<protein>
    <recommendedName>
        <fullName evidence="2">VQ domain-containing protein</fullName>
    </recommendedName>
</protein>